<keyword evidence="2" id="KW-1185">Reference proteome</keyword>
<dbReference type="EMBL" id="AAWS01000040">
    <property type="protein sequence ID" value="EAY25988.1"/>
    <property type="molecule type" value="Genomic_DNA"/>
</dbReference>
<proteinExistence type="predicted"/>
<dbReference type="RefSeq" id="WP_002701784.1">
    <property type="nucleotide sequence ID" value="NZ_AAWS01000040.1"/>
</dbReference>
<accession>A1ZUG9</accession>
<name>A1ZUG9_MICM2</name>
<protein>
    <submittedName>
        <fullName evidence="1">Uncharacterized protein</fullName>
    </submittedName>
</protein>
<reference evidence="1 2" key="1">
    <citation type="submission" date="2007-01" db="EMBL/GenBank/DDBJ databases">
        <authorList>
            <person name="Haygood M."/>
            <person name="Podell S."/>
            <person name="Anderson C."/>
            <person name="Hopkinson B."/>
            <person name="Roe K."/>
            <person name="Barbeau K."/>
            <person name="Gaasterland T."/>
            <person name="Ferriera S."/>
            <person name="Johnson J."/>
            <person name="Kravitz S."/>
            <person name="Beeson K."/>
            <person name="Sutton G."/>
            <person name="Rogers Y.-H."/>
            <person name="Friedman R."/>
            <person name="Frazier M."/>
            <person name="Venter J.C."/>
        </authorList>
    </citation>
    <scope>NUCLEOTIDE SEQUENCE [LARGE SCALE GENOMIC DNA]</scope>
    <source>
        <strain evidence="1 2">ATCC 23134</strain>
    </source>
</reference>
<comment type="caution">
    <text evidence="1">The sequence shown here is derived from an EMBL/GenBank/DDBJ whole genome shotgun (WGS) entry which is preliminary data.</text>
</comment>
<gene>
    <name evidence="1" type="ORF">M23134_07137</name>
</gene>
<dbReference type="AlphaFoldDB" id="A1ZUG9"/>
<organism evidence="1 2">
    <name type="scientific">Microscilla marina ATCC 23134</name>
    <dbReference type="NCBI Taxonomy" id="313606"/>
    <lineage>
        <taxon>Bacteria</taxon>
        <taxon>Pseudomonadati</taxon>
        <taxon>Bacteroidota</taxon>
        <taxon>Cytophagia</taxon>
        <taxon>Cytophagales</taxon>
        <taxon>Microscillaceae</taxon>
        <taxon>Microscilla</taxon>
    </lineage>
</organism>
<evidence type="ECO:0000313" key="1">
    <source>
        <dbReference type="EMBL" id="EAY25988.1"/>
    </source>
</evidence>
<evidence type="ECO:0000313" key="2">
    <source>
        <dbReference type="Proteomes" id="UP000004095"/>
    </source>
</evidence>
<sequence length="182" mass="20936">MLETEERALLEFCLGTKITQLEFCNFRAPQQAPQIEEYHSFLAFNFGCKITVNDELSVIVSHWEDDLGDPYRAKVWNYDDFNKEALYEKKVNFIEPWSQLIGETIKSYEILNYASSYNRHGQHDAHDVTWGVLFTLDHHQLLAAALSSSDPLQQGAQPTLLVSQNADFIAAQQKRFKNFVSS</sequence>
<dbReference type="Proteomes" id="UP000004095">
    <property type="component" value="Unassembled WGS sequence"/>
</dbReference>